<feature type="transmembrane region" description="Helical" evidence="1">
    <location>
        <begin position="27"/>
        <end position="47"/>
    </location>
</feature>
<organism evidence="2">
    <name type="scientific">Opuntia streptacantha</name>
    <name type="common">Prickly pear cactus</name>
    <name type="synonym">Opuntia cardona</name>
    <dbReference type="NCBI Taxonomy" id="393608"/>
    <lineage>
        <taxon>Eukaryota</taxon>
        <taxon>Viridiplantae</taxon>
        <taxon>Streptophyta</taxon>
        <taxon>Embryophyta</taxon>
        <taxon>Tracheophyta</taxon>
        <taxon>Spermatophyta</taxon>
        <taxon>Magnoliopsida</taxon>
        <taxon>eudicotyledons</taxon>
        <taxon>Gunneridae</taxon>
        <taxon>Pentapetalae</taxon>
        <taxon>Caryophyllales</taxon>
        <taxon>Cactineae</taxon>
        <taxon>Cactaceae</taxon>
        <taxon>Opuntioideae</taxon>
        <taxon>Opuntia</taxon>
    </lineage>
</organism>
<evidence type="ECO:0000313" key="2">
    <source>
        <dbReference type="EMBL" id="MBA4645526.1"/>
    </source>
</evidence>
<dbReference type="EMBL" id="GISG01142640">
    <property type="protein sequence ID" value="MBA4645526.1"/>
    <property type="molecule type" value="Transcribed_RNA"/>
</dbReference>
<reference evidence="2" key="1">
    <citation type="journal article" date="2013" name="J. Plant Res.">
        <title>Effect of fungi and light on seed germination of three Opuntia species from semiarid lands of central Mexico.</title>
        <authorList>
            <person name="Delgado-Sanchez P."/>
            <person name="Jimenez-Bremont J.F."/>
            <person name="Guerrero-Gonzalez Mde L."/>
            <person name="Flores J."/>
        </authorList>
    </citation>
    <scope>NUCLEOTIDE SEQUENCE</scope>
    <source>
        <tissue evidence="2">Cladode</tissue>
    </source>
</reference>
<dbReference type="AlphaFoldDB" id="A0A7C9DMH6"/>
<reference evidence="2" key="2">
    <citation type="submission" date="2020-07" db="EMBL/GenBank/DDBJ databases">
        <authorList>
            <person name="Vera ALvarez R."/>
            <person name="Arias-Moreno D.M."/>
            <person name="Jimenez-Jacinto V."/>
            <person name="Jimenez-Bremont J.F."/>
            <person name="Swaminathan K."/>
            <person name="Moose S.P."/>
            <person name="Guerrero-Gonzalez M.L."/>
            <person name="Marino-Ramirez L."/>
            <person name="Landsman D."/>
            <person name="Rodriguez-Kessler M."/>
            <person name="Delgado-Sanchez P."/>
        </authorList>
    </citation>
    <scope>NUCLEOTIDE SEQUENCE</scope>
    <source>
        <tissue evidence="2">Cladode</tissue>
    </source>
</reference>
<keyword evidence="1" id="KW-1133">Transmembrane helix</keyword>
<accession>A0A7C9DMH6</accession>
<proteinExistence type="predicted"/>
<keyword evidence="1" id="KW-0472">Membrane</keyword>
<protein>
    <submittedName>
        <fullName evidence="2">Uncharacterized protein</fullName>
    </submittedName>
</protein>
<evidence type="ECO:0000256" key="1">
    <source>
        <dbReference type="SAM" id="Phobius"/>
    </source>
</evidence>
<sequence>MVEIHHPWVFTFGLLGTYTFMACMLRIFYSFITLCCNIVLFIFFIFAQKTRHLMGYFLSKHLSKIIHFPFFEFLIISKYIVHAYENKIPIILILYSPIIKHLQTLNPLLSHIFP</sequence>
<keyword evidence="1" id="KW-0812">Transmembrane</keyword>
<name>A0A7C9DMH6_OPUST</name>